<dbReference type="EMBL" id="NFKP01000015">
    <property type="protein sequence ID" value="OUP68725.1"/>
    <property type="molecule type" value="Genomic_DNA"/>
</dbReference>
<dbReference type="RefSeq" id="WP_087301844.1">
    <property type="nucleotide sequence ID" value="NZ_NFKP01000015.1"/>
</dbReference>
<protein>
    <recommendedName>
        <fullName evidence="3">Helix-turn-helix domain-containing protein</fullName>
    </recommendedName>
</protein>
<evidence type="ECO:0000313" key="1">
    <source>
        <dbReference type="EMBL" id="OUP68725.1"/>
    </source>
</evidence>
<dbReference type="Pfam" id="PF13730">
    <property type="entry name" value="HTH_36"/>
    <property type="match status" value="2"/>
</dbReference>
<dbReference type="Gene3D" id="1.10.10.10">
    <property type="entry name" value="Winged helix-like DNA-binding domain superfamily/Winged helix DNA-binding domain"/>
    <property type="match status" value="1"/>
</dbReference>
<comment type="caution">
    <text evidence="1">The sequence shown here is derived from an EMBL/GenBank/DDBJ whole genome shotgun (WGS) entry which is preliminary data.</text>
</comment>
<proteinExistence type="predicted"/>
<evidence type="ECO:0008006" key="3">
    <source>
        <dbReference type="Google" id="ProtNLM"/>
    </source>
</evidence>
<sequence>MPVLISIDSKGYGKIYKTVMRNQNLPLLAKTIYAYLCAYAGCGDTAFPKREKILRDLQINKDTFTKHLARLVKDGYITKERTASGNLYTIMQSVPSLAEATASPEKQHTDFLVFESVAAHGFGTVPKVVMLDSGLTPQAKAIYAYFASFSGAGTTAFPRRTTIMRELRIGSMGTYYQHFNLLVDHGYITVEQQKSNGRFDICIYHLNSLVPPAGQVVSTMSEKPEHGGKVLKKADGISEKALSEKPVSEKSEFRKTRQVNNIKNIVTRNSYFITEQEYNHQNPSFVLERSVSPVRFTQKDVMELIHFSDLQKEADSWGTLMKNVLGQINTPEEECDYRKKMDDILLELLEQLTNMLNHEAFPEPLIEKIQGPEFELFFDELLSRWNEIHHVCNYIAASLKNLK</sequence>
<evidence type="ECO:0000313" key="2">
    <source>
        <dbReference type="Proteomes" id="UP000196386"/>
    </source>
</evidence>
<name>A0A1Y4MJ12_9FIRM</name>
<organism evidence="1 2">
    <name type="scientific">Anaerotruncus colihominis</name>
    <dbReference type="NCBI Taxonomy" id="169435"/>
    <lineage>
        <taxon>Bacteria</taxon>
        <taxon>Bacillati</taxon>
        <taxon>Bacillota</taxon>
        <taxon>Clostridia</taxon>
        <taxon>Eubacteriales</taxon>
        <taxon>Oscillospiraceae</taxon>
        <taxon>Anaerotruncus</taxon>
    </lineage>
</organism>
<dbReference type="InterPro" id="IPR036388">
    <property type="entry name" value="WH-like_DNA-bd_sf"/>
</dbReference>
<accession>A0A1Y4MJ12</accession>
<reference evidence="2" key="1">
    <citation type="submission" date="2017-04" db="EMBL/GenBank/DDBJ databases">
        <title>Function of individual gut microbiota members based on whole genome sequencing of pure cultures obtained from chicken caecum.</title>
        <authorList>
            <person name="Medvecky M."/>
            <person name="Cejkova D."/>
            <person name="Polansky O."/>
            <person name="Karasova D."/>
            <person name="Kubasova T."/>
            <person name="Cizek A."/>
            <person name="Rychlik I."/>
        </authorList>
    </citation>
    <scope>NUCLEOTIDE SEQUENCE [LARGE SCALE GENOMIC DNA]</scope>
    <source>
        <strain evidence="2">An175</strain>
    </source>
</reference>
<gene>
    <name evidence="1" type="ORF">B5F11_12390</name>
</gene>
<dbReference type="Proteomes" id="UP000196386">
    <property type="component" value="Unassembled WGS sequence"/>
</dbReference>
<dbReference type="AlphaFoldDB" id="A0A1Y4MJ12"/>